<reference evidence="12 13" key="1">
    <citation type="submission" date="2021-02" db="EMBL/GenBank/DDBJ databases">
        <title>Variation within the Batrachochytrium salamandrivorans European outbreak.</title>
        <authorList>
            <person name="Kelly M."/>
            <person name="Pasmans F."/>
            <person name="Shea T.P."/>
            <person name="Munoz J.F."/>
            <person name="Carranza S."/>
            <person name="Cuomo C.A."/>
            <person name="Martel A."/>
        </authorList>
    </citation>
    <scope>NUCLEOTIDE SEQUENCE [LARGE SCALE GENOMIC DNA]</scope>
    <source>
        <strain evidence="12 13">AMFP18/2</strain>
    </source>
</reference>
<keyword evidence="5" id="KW-0863">Zinc-finger</keyword>
<comment type="caution">
    <text evidence="12">The sequence shown here is derived from an EMBL/GenBank/DDBJ whole genome shotgun (WGS) entry which is preliminary data.</text>
</comment>
<keyword evidence="3" id="KW-0547">Nucleotide-binding</keyword>
<evidence type="ECO:0000256" key="7">
    <source>
        <dbReference type="ARBA" id="ARBA00022840"/>
    </source>
</evidence>
<feature type="region of interest" description="Disordered" evidence="9">
    <location>
        <begin position="73"/>
        <end position="98"/>
    </location>
</feature>
<dbReference type="SUPFAM" id="SSF48019">
    <property type="entry name" value="post-AAA+ oligomerization domain-like"/>
    <property type="match status" value="1"/>
</dbReference>
<dbReference type="SMART" id="SM00734">
    <property type="entry name" value="ZnF_Rad18"/>
    <property type="match status" value="1"/>
</dbReference>
<dbReference type="PANTHER" id="PTHR13779:SF7">
    <property type="entry name" value="ATPASE WRNIP1"/>
    <property type="match status" value="1"/>
</dbReference>
<dbReference type="SMART" id="SM00382">
    <property type="entry name" value="AAA"/>
    <property type="match status" value="1"/>
</dbReference>
<dbReference type="InterPro" id="IPR027417">
    <property type="entry name" value="P-loop_NTPase"/>
</dbReference>
<proteinExistence type="inferred from homology"/>
<dbReference type="InterPro" id="IPR021886">
    <property type="entry name" value="MgsA_C"/>
</dbReference>
<organism evidence="12 13">
    <name type="scientific">Batrachochytrium salamandrivorans</name>
    <dbReference type="NCBI Taxonomy" id="1357716"/>
    <lineage>
        <taxon>Eukaryota</taxon>
        <taxon>Fungi</taxon>
        <taxon>Fungi incertae sedis</taxon>
        <taxon>Chytridiomycota</taxon>
        <taxon>Chytridiomycota incertae sedis</taxon>
        <taxon>Chytridiomycetes</taxon>
        <taxon>Rhizophydiales</taxon>
        <taxon>Rhizophydiales incertae sedis</taxon>
        <taxon>Batrachochytrium</taxon>
    </lineage>
</organism>
<feature type="compositionally biased region" description="Basic and acidic residues" evidence="9">
    <location>
        <begin position="80"/>
        <end position="96"/>
    </location>
</feature>
<dbReference type="Gene3D" id="3.30.160.60">
    <property type="entry name" value="Classic Zinc Finger"/>
    <property type="match status" value="1"/>
</dbReference>
<name>A0ABQ8EVU1_9FUNG</name>
<evidence type="ECO:0000256" key="6">
    <source>
        <dbReference type="ARBA" id="ARBA00022833"/>
    </source>
</evidence>
<dbReference type="Gene3D" id="3.40.50.300">
    <property type="entry name" value="P-loop containing nucleotide triphosphate hydrolases"/>
    <property type="match status" value="1"/>
</dbReference>
<evidence type="ECO:0000256" key="2">
    <source>
        <dbReference type="ARBA" id="ARBA00022723"/>
    </source>
</evidence>
<keyword evidence="6" id="KW-0862">Zinc</keyword>
<dbReference type="Gene3D" id="1.10.3710.10">
    <property type="entry name" value="DNA polymerase III clamp loader subunits, C-terminal domain"/>
    <property type="match status" value="1"/>
</dbReference>
<dbReference type="Pfam" id="PF16193">
    <property type="entry name" value="AAA_assoc_2"/>
    <property type="match status" value="1"/>
</dbReference>
<dbReference type="InterPro" id="IPR006642">
    <property type="entry name" value="Rad18_UBZ4"/>
</dbReference>
<keyword evidence="2" id="KW-0479">Metal-binding</keyword>
<feature type="region of interest" description="Disordered" evidence="9">
    <location>
        <begin position="297"/>
        <end position="325"/>
    </location>
</feature>
<evidence type="ECO:0000256" key="9">
    <source>
        <dbReference type="SAM" id="MobiDB-lite"/>
    </source>
</evidence>
<evidence type="ECO:0000259" key="11">
    <source>
        <dbReference type="SMART" id="SM00734"/>
    </source>
</evidence>
<evidence type="ECO:0000256" key="1">
    <source>
        <dbReference type="ARBA" id="ARBA00008959"/>
    </source>
</evidence>
<dbReference type="Pfam" id="PF12002">
    <property type="entry name" value="MgsA_C"/>
    <property type="match status" value="1"/>
</dbReference>
<dbReference type="CDD" id="cd18139">
    <property type="entry name" value="HLD_clamp_RarA"/>
    <property type="match status" value="1"/>
</dbReference>
<evidence type="ECO:0000259" key="10">
    <source>
        <dbReference type="SMART" id="SM00382"/>
    </source>
</evidence>
<evidence type="ECO:0000256" key="4">
    <source>
        <dbReference type="ARBA" id="ARBA00022763"/>
    </source>
</evidence>
<keyword evidence="13" id="KW-1185">Reference proteome</keyword>
<feature type="compositionally biased region" description="Polar residues" evidence="9">
    <location>
        <begin position="297"/>
        <end position="313"/>
    </location>
</feature>
<protein>
    <recommendedName>
        <fullName evidence="14">UBZ4-type domain-containing protein</fullName>
    </recommendedName>
</protein>
<dbReference type="EMBL" id="JAFCIX010000565">
    <property type="protein sequence ID" value="KAH6587363.1"/>
    <property type="molecule type" value="Genomic_DNA"/>
</dbReference>
<sequence length="555" mass="61099">MEGRKAGLVECPVCNASVSEAAINMHLDAGCDATSRSPTQYDAGSGQLASSLLPAKTPALAGRTQTRLPFLTSPQPLLKRPRDDDALDTHSEEYQKQSHSAVRLIPTASLCKPPSMHRPLADMARPTSLDEFYGQDTLIGQSSLLRQLVASKKVPCMILWGPPGSGKTTLARIIAKELGVYFKEMSATIHNVADVRKASDEARNHRQLTGKKSILFLDEIHRFTKAQQDFFLPPVERGDFIFVAATTENPSFRVNAALLSRCRVFVMEKHEPLLLQKILSRAAAIKLSNSTKQQHISQESILSSASTPLNSTDKNPESIHPASDASTVQPISDFVPNDVIVYISNMSDGDARAAINVLEMSIDSALYMQATHISIDTVRLALSKSHLLYDRQGEEHYNIISALHKSMRGSDANAALYWLGRMIYAGEDPLYVARRLVRFASEDIGLADSNALTLAMTTYQACQVIGMPECDVILAHCVTYLAQAPKCVKVYRAIKKVKQAIMESSAYPVPLHLRNAPTQLMKEVGYGMGYIYNPDHEGQVDQDYLPPQLKGMDFL</sequence>
<evidence type="ECO:0000313" key="13">
    <source>
        <dbReference type="Proteomes" id="UP001648503"/>
    </source>
</evidence>
<comment type="similarity">
    <text evidence="1">Belongs to the AAA ATPase family. RarA/MGS1/WRNIP1 subfamily.</text>
</comment>
<dbReference type="Gene3D" id="1.20.272.10">
    <property type="match status" value="1"/>
</dbReference>
<evidence type="ECO:0000256" key="3">
    <source>
        <dbReference type="ARBA" id="ARBA00022741"/>
    </source>
</evidence>
<dbReference type="SUPFAM" id="SSF52540">
    <property type="entry name" value="P-loop containing nucleoside triphosphate hydrolases"/>
    <property type="match status" value="1"/>
</dbReference>
<evidence type="ECO:0000256" key="5">
    <source>
        <dbReference type="ARBA" id="ARBA00022771"/>
    </source>
</evidence>
<dbReference type="Pfam" id="PF00004">
    <property type="entry name" value="AAA"/>
    <property type="match status" value="1"/>
</dbReference>
<dbReference type="InterPro" id="IPR008921">
    <property type="entry name" value="DNA_pol3_clamp-load_cplx_C"/>
</dbReference>
<feature type="domain" description="UBZ4-type" evidence="11">
    <location>
        <begin position="8"/>
        <end position="32"/>
    </location>
</feature>
<keyword evidence="8" id="KW-0234">DNA repair</keyword>
<dbReference type="CDD" id="cd00009">
    <property type="entry name" value="AAA"/>
    <property type="match status" value="1"/>
</dbReference>
<dbReference type="Gene3D" id="1.10.8.60">
    <property type="match status" value="1"/>
</dbReference>
<evidence type="ECO:0000313" key="12">
    <source>
        <dbReference type="EMBL" id="KAH6587363.1"/>
    </source>
</evidence>
<dbReference type="Proteomes" id="UP001648503">
    <property type="component" value="Unassembled WGS sequence"/>
</dbReference>
<dbReference type="InterPro" id="IPR051314">
    <property type="entry name" value="AAA_ATPase_RarA/MGS1/WRNIP1"/>
</dbReference>
<keyword evidence="7" id="KW-0067">ATP-binding</keyword>
<dbReference type="InterPro" id="IPR003959">
    <property type="entry name" value="ATPase_AAA_core"/>
</dbReference>
<keyword evidence="4" id="KW-0227">DNA damage</keyword>
<accession>A0ABQ8EVU1</accession>
<evidence type="ECO:0000256" key="8">
    <source>
        <dbReference type="ARBA" id="ARBA00023204"/>
    </source>
</evidence>
<dbReference type="InterPro" id="IPR003593">
    <property type="entry name" value="AAA+_ATPase"/>
</dbReference>
<feature type="domain" description="AAA+ ATPase" evidence="10">
    <location>
        <begin position="153"/>
        <end position="271"/>
    </location>
</feature>
<dbReference type="InterPro" id="IPR032423">
    <property type="entry name" value="AAA_assoc_2"/>
</dbReference>
<evidence type="ECO:0008006" key="14">
    <source>
        <dbReference type="Google" id="ProtNLM"/>
    </source>
</evidence>
<dbReference type="PANTHER" id="PTHR13779">
    <property type="entry name" value="WERNER HELICASE-INTERACTING PROTEIN 1 FAMILY MEMBER"/>
    <property type="match status" value="1"/>
</dbReference>
<gene>
    <name evidence="12" type="ORF">BASA50_001292</name>
</gene>